<feature type="domain" description="Glycoside hydrolase family 20 catalytic" evidence="5">
    <location>
        <begin position="169"/>
        <end position="497"/>
    </location>
</feature>
<dbReference type="Gene3D" id="3.20.20.80">
    <property type="entry name" value="Glycosidases"/>
    <property type="match status" value="1"/>
</dbReference>
<evidence type="ECO:0000259" key="5">
    <source>
        <dbReference type="Pfam" id="PF00728"/>
    </source>
</evidence>
<organism evidence="7 8">
    <name type="scientific">Streptomyces pactum</name>
    <dbReference type="NCBI Taxonomy" id="68249"/>
    <lineage>
        <taxon>Bacteria</taxon>
        <taxon>Bacillati</taxon>
        <taxon>Actinomycetota</taxon>
        <taxon>Actinomycetes</taxon>
        <taxon>Kitasatosporales</taxon>
        <taxon>Streptomycetaceae</taxon>
        <taxon>Streptomyces</taxon>
    </lineage>
</organism>
<dbReference type="PANTHER" id="PTHR43678:SF1">
    <property type="entry name" value="BETA-N-ACETYLHEXOSAMINIDASE"/>
    <property type="match status" value="1"/>
</dbReference>
<protein>
    <submittedName>
        <fullName evidence="7">Family 20 glycosylhydrolase</fullName>
    </submittedName>
</protein>
<proteinExistence type="inferred from homology"/>
<evidence type="ECO:0000256" key="1">
    <source>
        <dbReference type="ARBA" id="ARBA00006285"/>
    </source>
</evidence>
<dbReference type="InterPro" id="IPR052764">
    <property type="entry name" value="GH20_Enzymes"/>
</dbReference>
<dbReference type="InterPro" id="IPR015882">
    <property type="entry name" value="HEX_bac_N"/>
</dbReference>
<accession>A0ABS0NMY4</accession>
<dbReference type="CDD" id="cd06564">
    <property type="entry name" value="GH20_DspB_LnbB-like"/>
    <property type="match status" value="1"/>
</dbReference>
<dbReference type="InterPro" id="IPR029018">
    <property type="entry name" value="Hex-like_dom2"/>
</dbReference>
<dbReference type="Gene3D" id="3.30.379.10">
    <property type="entry name" value="Chitobiase/beta-hexosaminidase domain 2-like"/>
    <property type="match status" value="1"/>
</dbReference>
<evidence type="ECO:0000256" key="4">
    <source>
        <dbReference type="SAM" id="MobiDB-lite"/>
    </source>
</evidence>
<dbReference type="Pfam" id="PF00728">
    <property type="entry name" value="Glyco_hydro_20"/>
    <property type="match status" value="1"/>
</dbReference>
<keyword evidence="8" id="KW-1185">Reference proteome</keyword>
<keyword evidence="2" id="KW-0378">Hydrolase</keyword>
<evidence type="ECO:0000313" key="8">
    <source>
        <dbReference type="Proteomes" id="UP000807371"/>
    </source>
</evidence>
<dbReference type="PANTHER" id="PTHR43678">
    <property type="entry name" value="PUTATIVE (AFU_ORTHOLOGUE AFUA_2G00640)-RELATED"/>
    <property type="match status" value="1"/>
</dbReference>
<reference evidence="7 8" key="1">
    <citation type="submission" date="2020-09" db="EMBL/GenBank/DDBJ databases">
        <title>Biosynthesis of the nuclear factor of activated T cells inhibitor NFAT-133 and its congeners in Streptomyces pactum.</title>
        <authorList>
            <person name="Zhou W."/>
            <person name="Posri P."/>
            <person name="Abugrain M.E."/>
            <person name="Weisberg A.J."/>
            <person name="Chang J.H."/>
            <person name="Mahmud T."/>
        </authorList>
    </citation>
    <scope>NUCLEOTIDE SEQUENCE [LARGE SCALE GENOMIC DNA]</scope>
    <source>
        <strain evidence="7 8">ATCC 27456</strain>
    </source>
</reference>
<comment type="similarity">
    <text evidence="1">Belongs to the glycosyl hydrolase 20 family.</text>
</comment>
<evidence type="ECO:0000259" key="6">
    <source>
        <dbReference type="Pfam" id="PF02838"/>
    </source>
</evidence>
<dbReference type="InterPro" id="IPR025705">
    <property type="entry name" value="Beta_hexosaminidase_sua/sub"/>
</dbReference>
<dbReference type="PRINTS" id="PR00738">
    <property type="entry name" value="GLHYDRLASE20"/>
</dbReference>
<dbReference type="SUPFAM" id="SSF55545">
    <property type="entry name" value="beta-N-acetylhexosaminidase-like domain"/>
    <property type="match status" value="1"/>
</dbReference>
<dbReference type="Pfam" id="PF02838">
    <property type="entry name" value="Glyco_hydro_20b"/>
    <property type="match status" value="1"/>
</dbReference>
<evidence type="ECO:0000256" key="3">
    <source>
        <dbReference type="ARBA" id="ARBA00023295"/>
    </source>
</evidence>
<dbReference type="InterPro" id="IPR015883">
    <property type="entry name" value="Glyco_hydro_20_cat"/>
</dbReference>
<evidence type="ECO:0000256" key="2">
    <source>
        <dbReference type="ARBA" id="ARBA00022801"/>
    </source>
</evidence>
<dbReference type="SUPFAM" id="SSF51445">
    <property type="entry name" value="(Trans)glycosidases"/>
    <property type="match status" value="1"/>
</dbReference>
<feature type="region of interest" description="Disordered" evidence="4">
    <location>
        <begin position="1"/>
        <end position="76"/>
    </location>
</feature>
<dbReference type="EMBL" id="JACYXC010000001">
    <property type="protein sequence ID" value="MBH5336526.1"/>
    <property type="molecule type" value="Genomic_DNA"/>
</dbReference>
<evidence type="ECO:0000313" key="7">
    <source>
        <dbReference type="EMBL" id="MBH5336526.1"/>
    </source>
</evidence>
<dbReference type="Proteomes" id="UP000807371">
    <property type="component" value="Unassembled WGS sequence"/>
</dbReference>
<dbReference type="InterPro" id="IPR017853">
    <property type="entry name" value="GH"/>
</dbReference>
<comment type="caution">
    <text evidence="7">The sequence shown here is derived from an EMBL/GenBank/DDBJ whole genome shotgun (WGS) entry which is preliminary data.</text>
</comment>
<feature type="domain" description="Beta-hexosaminidase bacterial type N-terminal" evidence="6">
    <location>
        <begin position="46"/>
        <end position="162"/>
    </location>
</feature>
<keyword evidence="3" id="KW-0326">Glycosidase</keyword>
<feature type="compositionally biased region" description="Pro residues" evidence="4">
    <location>
        <begin position="31"/>
        <end position="48"/>
    </location>
</feature>
<feature type="compositionally biased region" description="Pro residues" evidence="4">
    <location>
        <begin position="10"/>
        <end position="23"/>
    </location>
</feature>
<name>A0ABS0NMY4_9ACTN</name>
<sequence>MGTVTAAAGRPPPPRRAGAPAPPRPRRSPPPRRPPPVPPARRVPPPATIPSVREADTVAGDGWRPGKGGRIVADPGSQVADEARMLAGELGMATGRGPARRGDLELVLDRDHPGGKEAYTLTVRDGRARITGSTDAGVFYGTRTVRQAVRSAGRLPDGEIRDRPDRPQRGLHLDTARKHFDAAWIEARLREMADLKLNQLALHFSDDQGFRIESETHPEVVSEQALSKAEVRRIVRLARRLHITVIPELDSPGHLGAVLRAHPDLQLRNAAGTPVTGAVDISLPGSARIVDDLVRELAPLFPGRYWHLGGDEYRALMVTDPEASYPHLAAAARKRYGPRATVQDLATGWLNDRAAVVTELGKRPKAWNDGFFRGGVVRPDRAFEIEYWTGKEIGARPPAEYLREGWTVVNLNDEYLYYVLGQPNQFVYPTGERIYREWSPAVLRGTGPVPAGLDTGPGRVPGARLAVWGDIPGAQTAQQVADGIRLPLTALAQRLWDPARPRLSWPAFVSLADRLD</sequence>
<gene>
    <name evidence="7" type="ORF">IHE55_17805</name>
</gene>